<dbReference type="Gene3D" id="3.40.50.150">
    <property type="entry name" value="Vaccinia Virus protein VP39"/>
    <property type="match status" value="1"/>
</dbReference>
<proteinExistence type="predicted"/>
<accession>A0A7G9G3G8</accession>
<evidence type="ECO:0000313" key="5">
    <source>
        <dbReference type="EMBL" id="QNM05350.1"/>
    </source>
</evidence>
<dbReference type="RefSeq" id="WP_249302281.1">
    <property type="nucleotide sequence ID" value="NZ_CP060634.1"/>
</dbReference>
<dbReference type="EMBL" id="CP060634">
    <property type="protein sequence ID" value="QNM05350.1"/>
    <property type="molecule type" value="Genomic_DNA"/>
</dbReference>
<dbReference type="InterPro" id="IPR041698">
    <property type="entry name" value="Methyltransf_25"/>
</dbReference>
<dbReference type="AlphaFoldDB" id="A0A7G9G3G8"/>
<dbReference type="Pfam" id="PF13649">
    <property type="entry name" value="Methyltransf_25"/>
    <property type="match status" value="1"/>
</dbReference>
<dbReference type="InterPro" id="IPR029063">
    <property type="entry name" value="SAM-dependent_MTases_sf"/>
</dbReference>
<dbReference type="SUPFAM" id="SSF53335">
    <property type="entry name" value="S-adenosyl-L-methionine-dependent methyltransferases"/>
    <property type="match status" value="1"/>
</dbReference>
<dbReference type="CDD" id="cd02440">
    <property type="entry name" value="AdoMet_MTases"/>
    <property type="match status" value="1"/>
</dbReference>
<evidence type="ECO:0000256" key="2">
    <source>
        <dbReference type="ARBA" id="ARBA00022679"/>
    </source>
</evidence>
<evidence type="ECO:0000256" key="1">
    <source>
        <dbReference type="ARBA" id="ARBA00022603"/>
    </source>
</evidence>
<keyword evidence="2 5" id="KW-0808">Transferase</keyword>
<keyword evidence="6" id="KW-1185">Reference proteome</keyword>
<dbReference type="KEGG" id="qdo:H9Q78_13070"/>
<dbReference type="PANTHER" id="PTHR43464:SF19">
    <property type="entry name" value="UBIQUINONE BIOSYNTHESIS O-METHYLTRANSFERASE, MITOCHONDRIAL"/>
    <property type="match status" value="1"/>
</dbReference>
<reference evidence="5 6" key="1">
    <citation type="submission" date="2020-08" db="EMBL/GenBank/DDBJ databases">
        <authorList>
            <person name="Liu C."/>
            <person name="Sun Q."/>
        </authorList>
    </citation>
    <scope>NUCLEOTIDE SEQUENCE [LARGE SCALE GENOMIC DNA]</scope>
    <source>
        <strain evidence="5 6">NSJ-38</strain>
    </source>
</reference>
<name>A0A7G9G3G8_9FIRM</name>
<dbReference type="GO" id="GO:0032259">
    <property type="term" value="P:methylation"/>
    <property type="evidence" value="ECO:0007669"/>
    <property type="project" value="UniProtKB-KW"/>
</dbReference>
<evidence type="ECO:0000313" key="6">
    <source>
        <dbReference type="Proteomes" id="UP000515823"/>
    </source>
</evidence>
<keyword evidence="1 5" id="KW-0489">Methyltransferase</keyword>
<organism evidence="5 6">
    <name type="scientific">Qiania dongpingensis</name>
    <dbReference type="NCBI Taxonomy" id="2763669"/>
    <lineage>
        <taxon>Bacteria</taxon>
        <taxon>Bacillati</taxon>
        <taxon>Bacillota</taxon>
        <taxon>Clostridia</taxon>
        <taxon>Lachnospirales</taxon>
        <taxon>Lachnospiraceae</taxon>
        <taxon>Qiania</taxon>
    </lineage>
</organism>
<protein>
    <submittedName>
        <fullName evidence="5">Methyltransferase domain-containing protein</fullName>
    </submittedName>
</protein>
<keyword evidence="3" id="KW-0949">S-adenosyl-L-methionine</keyword>
<feature type="domain" description="Methyltransferase" evidence="4">
    <location>
        <begin position="71"/>
        <end position="164"/>
    </location>
</feature>
<dbReference type="PANTHER" id="PTHR43464">
    <property type="entry name" value="METHYLTRANSFERASE"/>
    <property type="match status" value="1"/>
</dbReference>
<dbReference type="GO" id="GO:0008168">
    <property type="term" value="F:methyltransferase activity"/>
    <property type="evidence" value="ECO:0007669"/>
    <property type="project" value="UniProtKB-KW"/>
</dbReference>
<sequence>MNNSFFESLILPPVYTKSNAEFWNDGYISKQMLKAHLDPEFDGASRRLEFIKQSAAWINELVPPSEYPSLLDVGCGPGIYAEKFAEAGYHVTGIDFSKRSIDFAKQSAMDKNLDIHYLYQNYLNMDLMDRFDLSVMIYCDYGVLSPDERQAILGKIFHHLNPGGKLLLDVFSMNKFNNFKEQQIWEFCCNGGFWRPDEYAALSGFYKYPDYVTLDLITIVSKDEIVPYYLWNTYFSGKRLIKEAEKTGFKVCGIYSDVTGKSYQSDSDTIAVLLEK</sequence>
<evidence type="ECO:0000256" key="3">
    <source>
        <dbReference type="ARBA" id="ARBA00022691"/>
    </source>
</evidence>
<gene>
    <name evidence="5" type="ORF">H9Q78_13070</name>
</gene>
<evidence type="ECO:0000259" key="4">
    <source>
        <dbReference type="Pfam" id="PF13649"/>
    </source>
</evidence>
<dbReference type="Proteomes" id="UP000515823">
    <property type="component" value="Chromosome"/>
</dbReference>